<organism evidence="2 3">
    <name type="scientific">Fusarium solani</name>
    <name type="common">Filamentous fungus</name>
    <dbReference type="NCBI Taxonomy" id="169388"/>
    <lineage>
        <taxon>Eukaryota</taxon>
        <taxon>Fungi</taxon>
        <taxon>Dikarya</taxon>
        <taxon>Ascomycota</taxon>
        <taxon>Pezizomycotina</taxon>
        <taxon>Sordariomycetes</taxon>
        <taxon>Hypocreomycetidae</taxon>
        <taxon>Hypocreales</taxon>
        <taxon>Nectriaceae</taxon>
        <taxon>Fusarium</taxon>
        <taxon>Fusarium solani species complex</taxon>
    </lineage>
</organism>
<dbReference type="AlphaFoldDB" id="A0A9P9HMZ9"/>
<comment type="caution">
    <text evidence="2">The sequence shown here is derived from an EMBL/GenBank/DDBJ whole genome shotgun (WGS) entry which is preliminary data.</text>
</comment>
<proteinExistence type="predicted"/>
<protein>
    <recommendedName>
        <fullName evidence="1">DUF6546 domain-containing protein</fullName>
    </recommendedName>
</protein>
<reference evidence="2" key="1">
    <citation type="journal article" date="2021" name="Nat. Commun.">
        <title>Genetic determinants of endophytism in the Arabidopsis root mycobiome.</title>
        <authorList>
            <person name="Mesny F."/>
            <person name="Miyauchi S."/>
            <person name="Thiergart T."/>
            <person name="Pickel B."/>
            <person name="Atanasova L."/>
            <person name="Karlsson M."/>
            <person name="Huettel B."/>
            <person name="Barry K.W."/>
            <person name="Haridas S."/>
            <person name="Chen C."/>
            <person name="Bauer D."/>
            <person name="Andreopoulos W."/>
            <person name="Pangilinan J."/>
            <person name="LaButti K."/>
            <person name="Riley R."/>
            <person name="Lipzen A."/>
            <person name="Clum A."/>
            <person name="Drula E."/>
            <person name="Henrissat B."/>
            <person name="Kohler A."/>
            <person name="Grigoriev I.V."/>
            <person name="Martin F.M."/>
            <person name="Hacquard S."/>
        </authorList>
    </citation>
    <scope>NUCLEOTIDE SEQUENCE</scope>
    <source>
        <strain evidence="2">FSSC 5 MPI-SDFR-AT-0091</strain>
    </source>
</reference>
<sequence>MPRQPASSLASWERLPGELKLMIVGHAVESFKQVQSPKLSACAAVCREWQHLFETETFADLTLHQSDVSEFAALVQGRRRPLLRWLWLRLELTEYDCKECRVRETIPEDRANKFILTNAVWELFDTLSGWKKKDAVTATRQGFTFEISAHSLSDLRHAGPKMRRRINDKGWMGAMGPEQLIRRNTRASGDGPRKCTSHHKPRPFGELTGLRFDMRAQPVKRLKALPCVRVVDTFVIRRQCLRYFSVPKTLQPIIQSLTQLKHLRYEHWGALFNGLGYSWVRDEEHALLFGQVLQNKKTLRSVACYEDMTSAKLRSRRTPSHALARALVEPSQRLEELHFAHNVDAMDFFFFIITNNPIPHKGAKWKRLERISLTSAWLRPTGYQHLILRAATVAQRMPKRQRMELWHTNTWSSCIFQYKTDPDQPIVRLSSTWFGSLGVSEEEAWREVASTQASRHQLLIKYKLLDQRDFAQYNSVLRYLDQGDRLLNVTSRHQLLDEGCPRPVLKRSITQAATSHVQA</sequence>
<dbReference type="Proteomes" id="UP000736672">
    <property type="component" value="Unassembled WGS sequence"/>
</dbReference>
<gene>
    <name evidence="2" type="ORF">B0J15DRAFT_287815</name>
</gene>
<dbReference type="Pfam" id="PF20183">
    <property type="entry name" value="DUF6546"/>
    <property type="match status" value="1"/>
</dbReference>
<dbReference type="EMBL" id="JAGTJS010000008">
    <property type="protein sequence ID" value="KAH7260530.1"/>
    <property type="molecule type" value="Genomic_DNA"/>
</dbReference>
<accession>A0A9P9HMZ9</accession>
<feature type="domain" description="DUF6546" evidence="1">
    <location>
        <begin position="309"/>
        <end position="484"/>
    </location>
</feature>
<evidence type="ECO:0000313" key="3">
    <source>
        <dbReference type="Proteomes" id="UP000736672"/>
    </source>
</evidence>
<evidence type="ECO:0000259" key="1">
    <source>
        <dbReference type="Pfam" id="PF20183"/>
    </source>
</evidence>
<dbReference type="InterPro" id="IPR046676">
    <property type="entry name" value="DUF6546"/>
</dbReference>
<dbReference type="OrthoDB" id="4802432at2759"/>
<name>A0A9P9HMZ9_FUSSL</name>
<keyword evidence="3" id="KW-1185">Reference proteome</keyword>
<evidence type="ECO:0000313" key="2">
    <source>
        <dbReference type="EMBL" id="KAH7260530.1"/>
    </source>
</evidence>